<evidence type="ECO:0000256" key="14">
    <source>
        <dbReference type="ARBA" id="ARBA00023128"/>
    </source>
</evidence>
<dbReference type="OrthoDB" id="341477at2759"/>
<keyword evidence="15 20" id="KW-0472">Membrane</keyword>
<dbReference type="AlphaFoldDB" id="A0A9J6BUD8"/>
<dbReference type="PIRSF" id="PIRSF028840">
    <property type="entry name" value="Mmp37"/>
    <property type="match status" value="1"/>
</dbReference>
<accession>A0A9J6BUD8</accession>
<proteinExistence type="inferred from homology"/>
<protein>
    <recommendedName>
        <fullName evidence="7 20">Phosphatidate cytidylyltransferase, mitochondrial</fullName>
        <ecNumber evidence="6 20">2.7.7.41</ecNumber>
    </recommendedName>
    <alternativeName>
        <fullName evidence="18 20">CDP-diacylglycerol synthase</fullName>
    </alternativeName>
    <alternativeName>
        <fullName evidence="19 20">Mitochondrial translocator assembly and maintenance protein 41 homolog</fullName>
    </alternativeName>
</protein>
<comment type="similarity">
    <text evidence="5 20">Belongs to the TAM41 family.</text>
</comment>
<comment type="pathway">
    <text evidence="4">Lipid metabolism.</text>
</comment>
<gene>
    <name evidence="22" type="ORF">PVAND_003388</name>
</gene>
<dbReference type="EMBL" id="JADBJN010000003">
    <property type="protein sequence ID" value="KAG5673328.1"/>
    <property type="molecule type" value="Genomic_DNA"/>
</dbReference>
<keyword evidence="12 20" id="KW-0460">Magnesium</keyword>
<dbReference type="GO" id="GO:0005743">
    <property type="term" value="C:mitochondrial inner membrane"/>
    <property type="evidence" value="ECO:0007669"/>
    <property type="project" value="UniProtKB-SubCell"/>
</dbReference>
<dbReference type="GO" id="GO:0016024">
    <property type="term" value="P:CDP-diacylglycerol biosynthetic process"/>
    <property type="evidence" value="ECO:0007669"/>
    <property type="project" value="UniProtKB-UniRule"/>
</dbReference>
<evidence type="ECO:0000313" key="23">
    <source>
        <dbReference type="Proteomes" id="UP001107558"/>
    </source>
</evidence>
<keyword evidence="16 20" id="KW-0594">Phospholipid biosynthesis</keyword>
<keyword evidence="14 20" id="KW-0496">Mitochondrion</keyword>
<evidence type="ECO:0000256" key="8">
    <source>
        <dbReference type="ARBA" id="ARBA00022516"/>
    </source>
</evidence>
<keyword evidence="17 20" id="KW-1208">Phospholipid metabolism</keyword>
<dbReference type="InterPro" id="IPR015222">
    <property type="entry name" value="Tam41"/>
</dbReference>
<evidence type="ECO:0000256" key="6">
    <source>
        <dbReference type="ARBA" id="ARBA00012487"/>
    </source>
</evidence>
<comment type="function">
    <text evidence="20">Catalyzes the conversion of phosphatidic acid (PA) to CDP-diacylglycerol (CDP-DAG), an essential intermediate in the synthesis of phosphatidylglycerol, cardiolipin and phosphatidylinositol.</text>
</comment>
<dbReference type="PANTHER" id="PTHR13619">
    <property type="entry name" value="PHOSPHATIDATE CYTIDYLYLTRANSFERASE, MITOCHONDRIAL"/>
    <property type="match status" value="1"/>
</dbReference>
<comment type="pathway">
    <text evidence="3 20">Phospholipid metabolism; CDP-diacylglycerol biosynthesis; CDP-diacylglycerol from sn-glycerol 3-phosphate: step 3/3.</text>
</comment>
<evidence type="ECO:0000256" key="9">
    <source>
        <dbReference type="ARBA" id="ARBA00022679"/>
    </source>
</evidence>
<evidence type="ECO:0000256" key="16">
    <source>
        <dbReference type="ARBA" id="ARBA00023209"/>
    </source>
</evidence>
<keyword evidence="23" id="KW-1185">Reference proteome</keyword>
<evidence type="ECO:0000256" key="3">
    <source>
        <dbReference type="ARBA" id="ARBA00005119"/>
    </source>
</evidence>
<evidence type="ECO:0000256" key="13">
    <source>
        <dbReference type="ARBA" id="ARBA00023098"/>
    </source>
</evidence>
<dbReference type="GO" id="GO:0004605">
    <property type="term" value="F:phosphatidate cytidylyltransferase activity"/>
    <property type="evidence" value="ECO:0007669"/>
    <property type="project" value="UniProtKB-UniRule"/>
</dbReference>
<evidence type="ECO:0000256" key="20">
    <source>
        <dbReference type="PIRNR" id="PIRNR028840"/>
    </source>
</evidence>
<comment type="caution">
    <text evidence="22">The sequence shown here is derived from an EMBL/GenBank/DDBJ whole genome shotgun (WGS) entry which is preliminary data.</text>
</comment>
<comment type="cofactor">
    <cofactor evidence="1 20">
        <name>Mg(2+)</name>
        <dbReference type="ChEBI" id="CHEBI:18420"/>
    </cofactor>
</comment>
<evidence type="ECO:0000256" key="5">
    <source>
        <dbReference type="ARBA" id="ARBA00005458"/>
    </source>
</evidence>
<evidence type="ECO:0000256" key="2">
    <source>
        <dbReference type="ARBA" id="ARBA00004443"/>
    </source>
</evidence>
<evidence type="ECO:0000256" key="10">
    <source>
        <dbReference type="ARBA" id="ARBA00022695"/>
    </source>
</evidence>
<evidence type="ECO:0000256" key="1">
    <source>
        <dbReference type="ARBA" id="ARBA00001946"/>
    </source>
</evidence>
<keyword evidence="10 20" id="KW-0548">Nucleotidyltransferase</keyword>
<evidence type="ECO:0000256" key="12">
    <source>
        <dbReference type="ARBA" id="ARBA00022842"/>
    </source>
</evidence>
<evidence type="ECO:0000313" key="22">
    <source>
        <dbReference type="EMBL" id="KAG5673328.1"/>
    </source>
</evidence>
<dbReference type="Pfam" id="PF09139">
    <property type="entry name" value="Tam41_Mmp37"/>
    <property type="match status" value="1"/>
</dbReference>
<dbReference type="PANTHER" id="PTHR13619:SF0">
    <property type="entry name" value="PHOSPHATIDATE CYTIDYLYLTRANSFERASE, MITOCHONDRIAL"/>
    <property type="match status" value="1"/>
</dbReference>
<keyword evidence="11 20" id="KW-0999">Mitochondrion inner membrane</keyword>
<evidence type="ECO:0000256" key="17">
    <source>
        <dbReference type="ARBA" id="ARBA00023264"/>
    </source>
</evidence>
<evidence type="ECO:0000256" key="15">
    <source>
        <dbReference type="ARBA" id="ARBA00023136"/>
    </source>
</evidence>
<comment type="subcellular location">
    <subcellularLocation>
        <location evidence="2 20">Mitochondrion inner membrane</location>
        <topology evidence="2 20">Peripheral membrane protein</topology>
        <orientation evidence="2 20">Matrix side</orientation>
    </subcellularLocation>
</comment>
<dbReference type="GO" id="GO:0032049">
    <property type="term" value="P:cardiolipin biosynthetic process"/>
    <property type="evidence" value="ECO:0007669"/>
    <property type="project" value="UniProtKB-UniRule"/>
</dbReference>
<evidence type="ECO:0000256" key="19">
    <source>
        <dbReference type="ARBA" id="ARBA00031502"/>
    </source>
</evidence>
<dbReference type="EC" id="2.7.7.41" evidence="6 20"/>
<feature type="compositionally biased region" description="Polar residues" evidence="21">
    <location>
        <begin position="40"/>
        <end position="58"/>
    </location>
</feature>
<evidence type="ECO:0000256" key="21">
    <source>
        <dbReference type="SAM" id="MobiDB-lite"/>
    </source>
</evidence>
<feature type="region of interest" description="Disordered" evidence="21">
    <location>
        <begin position="40"/>
        <end position="61"/>
    </location>
</feature>
<reference evidence="22" key="1">
    <citation type="submission" date="2021-03" db="EMBL/GenBank/DDBJ databases">
        <title>Chromosome level genome of the anhydrobiotic midge Polypedilum vanderplanki.</title>
        <authorList>
            <person name="Yoshida Y."/>
            <person name="Kikawada T."/>
            <person name="Gusev O."/>
        </authorList>
    </citation>
    <scope>NUCLEOTIDE SEQUENCE</scope>
    <source>
        <strain evidence="22">NIAS01</strain>
        <tissue evidence="22">Whole body or cell culture</tissue>
    </source>
</reference>
<keyword evidence="9 20" id="KW-0808">Transferase</keyword>
<evidence type="ECO:0000256" key="18">
    <source>
        <dbReference type="ARBA" id="ARBA00029893"/>
    </source>
</evidence>
<evidence type="ECO:0000256" key="4">
    <source>
        <dbReference type="ARBA" id="ARBA00005189"/>
    </source>
</evidence>
<dbReference type="Proteomes" id="UP001107558">
    <property type="component" value="Chromosome 3"/>
</dbReference>
<comment type="catalytic activity">
    <reaction evidence="20">
        <text>a 1,2-diacyl-sn-glycero-3-phosphate + CTP + H(+) = a CDP-1,2-diacyl-sn-glycerol + diphosphate</text>
        <dbReference type="Rhea" id="RHEA:16229"/>
        <dbReference type="ChEBI" id="CHEBI:15378"/>
        <dbReference type="ChEBI" id="CHEBI:33019"/>
        <dbReference type="ChEBI" id="CHEBI:37563"/>
        <dbReference type="ChEBI" id="CHEBI:58332"/>
        <dbReference type="ChEBI" id="CHEBI:58608"/>
        <dbReference type="EC" id="2.7.7.41"/>
    </reaction>
</comment>
<organism evidence="22 23">
    <name type="scientific">Polypedilum vanderplanki</name>
    <name type="common">Sleeping chironomid midge</name>
    <dbReference type="NCBI Taxonomy" id="319348"/>
    <lineage>
        <taxon>Eukaryota</taxon>
        <taxon>Metazoa</taxon>
        <taxon>Ecdysozoa</taxon>
        <taxon>Arthropoda</taxon>
        <taxon>Hexapoda</taxon>
        <taxon>Insecta</taxon>
        <taxon>Pterygota</taxon>
        <taxon>Neoptera</taxon>
        <taxon>Endopterygota</taxon>
        <taxon>Diptera</taxon>
        <taxon>Nematocera</taxon>
        <taxon>Chironomoidea</taxon>
        <taxon>Chironomidae</taxon>
        <taxon>Chironominae</taxon>
        <taxon>Polypedilum</taxon>
        <taxon>Polypedilum</taxon>
    </lineage>
</organism>
<keyword evidence="13 20" id="KW-0443">Lipid metabolism</keyword>
<evidence type="ECO:0000256" key="7">
    <source>
        <dbReference type="ARBA" id="ARBA00018337"/>
    </source>
</evidence>
<evidence type="ECO:0000256" key="11">
    <source>
        <dbReference type="ARBA" id="ARBA00022792"/>
    </source>
</evidence>
<keyword evidence="8 20" id="KW-0444">Lipid biosynthesis</keyword>
<name>A0A9J6BUD8_POLVA</name>
<sequence length="356" mass="41103">MLTRGNVKPLYYRILSKFPPNFSLCFAYGSGVKQQIGYESLSSPSSTKNVHRTTTSSSDNKKPAMLDLMFVVENPHQWHSQNISQNPCHYSFMRQLGGNCIARFQENYAARVYCNTLIPIKDEKNIMIKYGVISTKDLVEDLLDWRDLYVAGRLQKPVEIVREPNSSKVQSAMHLNLQSAVHSALLLLPKEFSEFDFYCTITSLSYNGDFRMIFGENKNKVQNIVKPQIENFRSLYGPVLDLFKSSLEYSLMGDEYAVKWKQDKAALVILQHLNQLPKWPIRRIVREWNYGRYRSDTEDVLRAIACSPRYQEIVKKSFSDIVWQSSIKQSIKNIPTAGFKKSLAYSWSKALKTFNL</sequence>